<feature type="compositionally biased region" description="Polar residues" evidence="1">
    <location>
        <begin position="121"/>
        <end position="135"/>
    </location>
</feature>
<keyword evidence="3" id="KW-1185">Reference proteome</keyword>
<feature type="region of interest" description="Disordered" evidence="1">
    <location>
        <begin position="313"/>
        <end position="341"/>
    </location>
</feature>
<feature type="compositionally biased region" description="Polar residues" evidence="1">
    <location>
        <begin position="168"/>
        <end position="182"/>
    </location>
</feature>
<gene>
    <name evidence="2" type="ORF">CSUB01_00465</name>
</gene>
<name>A0A066X5T3_COLSU</name>
<feature type="compositionally biased region" description="Polar residues" evidence="1">
    <location>
        <begin position="901"/>
        <end position="915"/>
    </location>
</feature>
<reference evidence="3" key="1">
    <citation type="journal article" date="2014" name="Genome Announc.">
        <title>Draft genome sequence of Colletotrichum sublineola, a destructive pathogen of cultivated sorghum.</title>
        <authorList>
            <person name="Baroncelli R."/>
            <person name="Sanz-Martin J.M."/>
            <person name="Rech G.E."/>
            <person name="Sukno S.A."/>
            <person name="Thon M.R."/>
        </authorList>
    </citation>
    <scope>NUCLEOTIDE SEQUENCE [LARGE SCALE GENOMIC DNA]</scope>
    <source>
        <strain evidence="3">TX430BB</strain>
    </source>
</reference>
<feature type="region of interest" description="Disordered" evidence="1">
    <location>
        <begin position="730"/>
        <end position="1158"/>
    </location>
</feature>
<dbReference type="HOGENOM" id="CLU_273313_0_0_1"/>
<feature type="region of interest" description="Disordered" evidence="1">
    <location>
        <begin position="120"/>
        <end position="285"/>
    </location>
</feature>
<dbReference type="Proteomes" id="UP000027238">
    <property type="component" value="Unassembled WGS sequence"/>
</dbReference>
<feature type="compositionally biased region" description="Basic and acidic residues" evidence="1">
    <location>
        <begin position="554"/>
        <end position="576"/>
    </location>
</feature>
<feature type="compositionally biased region" description="Polar residues" evidence="1">
    <location>
        <begin position="1063"/>
        <end position="1087"/>
    </location>
</feature>
<proteinExistence type="predicted"/>
<accession>A0A066X5T3</accession>
<feature type="compositionally biased region" description="Basic and acidic residues" evidence="1">
    <location>
        <begin position="834"/>
        <end position="847"/>
    </location>
</feature>
<feature type="compositionally biased region" description="Basic and acidic residues" evidence="1">
    <location>
        <begin position="944"/>
        <end position="965"/>
    </location>
</feature>
<feature type="compositionally biased region" description="Polar residues" evidence="1">
    <location>
        <begin position="190"/>
        <end position="212"/>
    </location>
</feature>
<dbReference type="STRING" id="1173701.A0A066X5T3"/>
<comment type="caution">
    <text evidence="2">The sequence shown here is derived from an EMBL/GenBank/DDBJ whole genome shotgun (WGS) entry which is preliminary data.</text>
</comment>
<evidence type="ECO:0000256" key="1">
    <source>
        <dbReference type="SAM" id="MobiDB-lite"/>
    </source>
</evidence>
<sequence>MATSSAALTNGHLDVDQERRRWFADFEAIKARFGAEKETIRSRFLQQQRDACTDLDDESRYLDLPGLPQKARDLMQRYQGELRSHRWAACQLRFDNEEKDRMSRENDALREHYLVFPVPGSSGQNVHNAGYNNSGAGPLRRPSTMVPSQAPSTGRVGLTSDILARGPPSSSATNTIPQSRQPLPQGAMVPSQSSQANQAGVLRSPNTASGDMSSAPMPHQELHNQGRQPQQHTNQHQHNQNWPHHGQPAPQQRSPHLPSVYQQQQQQQQQRRPVNRSPGVNGPARVLPSQVHVLASNHHGHMRANPAVVRASSGGHPDLTDSAKHSHRVPLPPINAPPMSSRDDRFQAHNVRNMSQLPTPRPEDMARQAMDIQRLAKRKSDASEMSLRDTDFKRARMDGPRSIAPRTITFQEVYQDGKAEYKHSIVKYDEVFYILRCDEHGVHFKQNALAAAAKHLHGASHGHLRKEHKLAVETIGFHVVDCTDELATLNNECVRQAFENGYKPLNQLHGPKSGGKRLSGGAAPAADLDVERAASASVSPFQTVAQVVELRGVNEQEKEQGSQEEARQQAKPETKQQDTVPTKYILNPKAGELYHAKWPRSSKLYTVMVLGWTDLKMCGWEEKLSETQLYDRKIRPACYVYNDDGIAGWAPGFGDGEARVLERDIPVLWFESKGKTRLGWLGIKWLLEPMVLDDPNRPADPDHPSNQARKRYADIRGYDSFEAMLGSSGAEGAMPTKVPSSASASDSDSIPDVDMYDFGDNPPPVDDSDDEDYVERTSHRGKDSEDDVKDAEERLATAQPLRRSTQEVRPTSRLGESGWPSGRLGAAAGTRLSARKDRPTTADREDVTMEDDSQATPSKSRATGNEAPNTTGGNGGSPNVALGTPSTPVNEDVVTAGLPDSGTQTNDGASKSVASPDSRRDPAGHATISELSRDKPSQGLNEQESAKADGPKDSRHGDKGFRPDHTSIANLAQSAVKAASKSPSLSMEVPQPNPVLQVADLLNDAATTEKATEQSVLSTQGKPSEARRPLPSGPVADSRSSGVGVIQPTARRPPLPHKPNLGPISSQREGVSQQPSPALSVQSNGNMEESAGLNKAGTQPPRCDSASSAESMPRRPDPRMSISNAVDDRGSDRIRRTEFNLPEKDQGPGNGISSGNSTPRVMSHISLASDARWRAVWASESPCMSPAMMPSPGVEGSAAASPALGGKREMDKSVDVAEFYEGDKHWAREGEFLRFWLEGESGNMAKTKKEDGIEATVDPCLVKAAQMTGSEVRLILKTGGEQRFVFSGNALTGSHRGAKLQTTKFYRWVTAHNADIEHIV</sequence>
<dbReference type="OrthoDB" id="4835412at2759"/>
<dbReference type="EMBL" id="JMSE01001129">
    <property type="protein sequence ID" value="KDN64508.1"/>
    <property type="molecule type" value="Genomic_DNA"/>
</dbReference>
<feature type="compositionally biased region" description="Low complexity" evidence="1">
    <location>
        <begin position="225"/>
        <end position="248"/>
    </location>
</feature>
<feature type="compositionally biased region" description="Polar residues" evidence="1">
    <location>
        <begin position="854"/>
        <end position="868"/>
    </location>
</feature>
<feature type="compositionally biased region" description="Basic and acidic residues" evidence="1">
    <location>
        <begin position="774"/>
        <end position="783"/>
    </location>
</feature>
<feature type="compositionally biased region" description="Polar residues" evidence="1">
    <location>
        <begin position="1013"/>
        <end position="1022"/>
    </location>
</feature>
<evidence type="ECO:0000313" key="3">
    <source>
        <dbReference type="Proteomes" id="UP000027238"/>
    </source>
</evidence>
<feature type="compositionally biased region" description="Basic and acidic residues" evidence="1">
    <location>
        <begin position="1126"/>
        <end position="1146"/>
    </location>
</feature>
<evidence type="ECO:0000313" key="2">
    <source>
        <dbReference type="EMBL" id="KDN64508.1"/>
    </source>
</evidence>
<dbReference type="eggNOG" id="ENOG502RS7E">
    <property type="taxonomic scope" value="Eukaryota"/>
</dbReference>
<dbReference type="OMA" id="ILRCDEH"/>
<organism evidence="2 3">
    <name type="scientific">Colletotrichum sublineola</name>
    <name type="common">Sorghum anthracnose fungus</name>
    <dbReference type="NCBI Taxonomy" id="1173701"/>
    <lineage>
        <taxon>Eukaryota</taxon>
        <taxon>Fungi</taxon>
        <taxon>Dikarya</taxon>
        <taxon>Ascomycota</taxon>
        <taxon>Pezizomycotina</taxon>
        <taxon>Sordariomycetes</taxon>
        <taxon>Hypocreomycetidae</taxon>
        <taxon>Glomerellales</taxon>
        <taxon>Glomerellaceae</taxon>
        <taxon>Colletotrichum</taxon>
        <taxon>Colletotrichum graminicola species complex</taxon>
    </lineage>
</organism>
<protein>
    <submittedName>
        <fullName evidence="2">Uncharacterized protein</fullName>
    </submittedName>
</protein>
<feature type="region of interest" description="Disordered" evidence="1">
    <location>
        <begin position="554"/>
        <end position="580"/>
    </location>
</feature>